<protein>
    <submittedName>
        <fullName evidence="1">(rape) hypothetical protein</fullName>
    </submittedName>
</protein>
<reference evidence="1" key="1">
    <citation type="submission" date="2021-01" db="EMBL/GenBank/DDBJ databases">
        <authorList>
            <consortium name="Genoscope - CEA"/>
            <person name="William W."/>
        </authorList>
    </citation>
    <scope>NUCLEOTIDE SEQUENCE</scope>
</reference>
<gene>
    <name evidence="1" type="ORF">DARMORV10_C05P58120.1</name>
</gene>
<accession>A0A816LCA1</accession>
<name>A0A816LCA1_BRANA</name>
<sequence length="73" mass="8568">MRKSGKNTIGWLKYKEKEEATKKVFKDMDHRRLQKADDEEEGDSDREFCLSSSRNWATSNLWQASDPLGMSRL</sequence>
<organism evidence="1">
    <name type="scientific">Brassica napus</name>
    <name type="common">Rape</name>
    <dbReference type="NCBI Taxonomy" id="3708"/>
    <lineage>
        <taxon>Eukaryota</taxon>
        <taxon>Viridiplantae</taxon>
        <taxon>Streptophyta</taxon>
        <taxon>Embryophyta</taxon>
        <taxon>Tracheophyta</taxon>
        <taxon>Spermatophyta</taxon>
        <taxon>Magnoliopsida</taxon>
        <taxon>eudicotyledons</taxon>
        <taxon>Gunneridae</taxon>
        <taxon>Pentapetalae</taxon>
        <taxon>rosids</taxon>
        <taxon>malvids</taxon>
        <taxon>Brassicales</taxon>
        <taxon>Brassicaceae</taxon>
        <taxon>Brassiceae</taxon>
        <taxon>Brassica</taxon>
    </lineage>
</organism>
<proteinExistence type="predicted"/>
<dbReference type="AlphaFoldDB" id="A0A816LCA1"/>
<dbReference type="Proteomes" id="UP001295469">
    <property type="component" value="Chromosome C05"/>
</dbReference>
<evidence type="ECO:0000313" key="1">
    <source>
        <dbReference type="EMBL" id="CAF1935712.1"/>
    </source>
</evidence>
<dbReference type="EMBL" id="HG994369">
    <property type="protein sequence ID" value="CAF1935712.1"/>
    <property type="molecule type" value="Genomic_DNA"/>
</dbReference>